<feature type="compositionally biased region" description="Basic and acidic residues" evidence="4">
    <location>
        <begin position="16"/>
        <end position="29"/>
    </location>
</feature>
<feature type="compositionally biased region" description="Basic and acidic residues" evidence="4">
    <location>
        <begin position="995"/>
        <end position="1005"/>
    </location>
</feature>
<dbReference type="Pfam" id="PF00400">
    <property type="entry name" value="WD40"/>
    <property type="match status" value="3"/>
</dbReference>
<feature type="region of interest" description="Disordered" evidence="4">
    <location>
        <begin position="1115"/>
        <end position="1269"/>
    </location>
</feature>
<dbReference type="EMBL" id="GG666464">
    <property type="protein sequence ID" value="EEN68537.1"/>
    <property type="molecule type" value="Genomic_DNA"/>
</dbReference>
<feature type="compositionally biased region" description="Basic and acidic residues" evidence="4">
    <location>
        <begin position="1481"/>
        <end position="1490"/>
    </location>
</feature>
<dbReference type="InterPro" id="IPR001680">
    <property type="entry name" value="WD40_rpt"/>
</dbReference>
<dbReference type="STRING" id="7739.C3XUG3"/>
<evidence type="ECO:0000256" key="2">
    <source>
        <dbReference type="ARBA" id="ARBA00022737"/>
    </source>
</evidence>
<proteinExistence type="predicted"/>
<dbReference type="PANTHER" id="PTHR45532:SF1">
    <property type="entry name" value="WD REPEAT-CONTAINING PROTEIN 97"/>
    <property type="match status" value="1"/>
</dbReference>
<dbReference type="SUPFAM" id="SSF50978">
    <property type="entry name" value="WD40 repeat-like"/>
    <property type="match status" value="1"/>
</dbReference>
<dbReference type="InterPro" id="IPR036322">
    <property type="entry name" value="WD40_repeat_dom_sf"/>
</dbReference>
<keyword evidence="1 3" id="KW-0853">WD repeat</keyword>
<dbReference type="PROSITE" id="PS50082">
    <property type="entry name" value="WD_REPEATS_2"/>
    <property type="match status" value="3"/>
</dbReference>
<dbReference type="Gene3D" id="2.130.10.10">
    <property type="entry name" value="YVTN repeat-like/Quinoprotein amine dehydrogenase"/>
    <property type="match status" value="2"/>
</dbReference>
<feature type="repeat" description="WD" evidence="3">
    <location>
        <begin position="323"/>
        <end position="364"/>
    </location>
</feature>
<protein>
    <recommendedName>
        <fullName evidence="6">WD repeat-containing protein 97</fullName>
    </recommendedName>
</protein>
<evidence type="ECO:0000256" key="3">
    <source>
        <dbReference type="PROSITE-ProRule" id="PRU00221"/>
    </source>
</evidence>
<keyword evidence="2" id="KW-0677">Repeat</keyword>
<feature type="repeat" description="WD" evidence="3">
    <location>
        <begin position="671"/>
        <end position="703"/>
    </location>
</feature>
<dbReference type="SMART" id="SM00320">
    <property type="entry name" value="WD40"/>
    <property type="match status" value="6"/>
</dbReference>
<feature type="compositionally biased region" description="Pro residues" evidence="4">
    <location>
        <begin position="1204"/>
        <end position="1215"/>
    </location>
</feature>
<feature type="region of interest" description="Disordered" evidence="4">
    <location>
        <begin position="1461"/>
        <end position="1491"/>
    </location>
</feature>
<feature type="compositionally biased region" description="Pro residues" evidence="4">
    <location>
        <begin position="1235"/>
        <end position="1266"/>
    </location>
</feature>
<dbReference type="InParanoid" id="C3XUG3"/>
<name>C3XUG3_BRAFL</name>
<evidence type="ECO:0000256" key="1">
    <source>
        <dbReference type="ARBA" id="ARBA00022574"/>
    </source>
</evidence>
<feature type="compositionally biased region" description="Polar residues" evidence="4">
    <location>
        <begin position="1083"/>
        <end position="1100"/>
    </location>
</feature>
<gene>
    <name evidence="5" type="ORF">BRAFLDRAFT_120976</name>
</gene>
<evidence type="ECO:0000313" key="5">
    <source>
        <dbReference type="EMBL" id="EEN68537.1"/>
    </source>
</evidence>
<feature type="region of interest" description="Disordered" evidence="4">
    <location>
        <begin position="1"/>
        <end position="29"/>
    </location>
</feature>
<dbReference type="InterPro" id="IPR020472">
    <property type="entry name" value="WD40_PAC1"/>
</dbReference>
<reference evidence="5" key="1">
    <citation type="journal article" date="2008" name="Nature">
        <title>The amphioxus genome and the evolution of the chordate karyotype.</title>
        <authorList>
            <consortium name="US DOE Joint Genome Institute (JGI-PGF)"/>
            <person name="Putnam N.H."/>
            <person name="Butts T."/>
            <person name="Ferrier D.E.K."/>
            <person name="Furlong R.F."/>
            <person name="Hellsten U."/>
            <person name="Kawashima T."/>
            <person name="Robinson-Rechavi M."/>
            <person name="Shoguchi E."/>
            <person name="Terry A."/>
            <person name="Yu J.-K."/>
            <person name="Benito-Gutierrez E.L."/>
            <person name="Dubchak I."/>
            <person name="Garcia-Fernandez J."/>
            <person name="Gibson-Brown J.J."/>
            <person name="Grigoriev I.V."/>
            <person name="Horton A.C."/>
            <person name="de Jong P.J."/>
            <person name="Jurka J."/>
            <person name="Kapitonov V.V."/>
            <person name="Kohara Y."/>
            <person name="Kuroki Y."/>
            <person name="Lindquist E."/>
            <person name="Lucas S."/>
            <person name="Osoegawa K."/>
            <person name="Pennacchio L.A."/>
            <person name="Salamov A.A."/>
            <person name="Satou Y."/>
            <person name="Sauka-Spengler T."/>
            <person name="Schmutz J."/>
            <person name="Shin-I T."/>
            <person name="Toyoda A."/>
            <person name="Bronner-Fraser M."/>
            <person name="Fujiyama A."/>
            <person name="Holland L.Z."/>
            <person name="Holland P.W.H."/>
            <person name="Satoh N."/>
            <person name="Rokhsar D.S."/>
        </authorList>
    </citation>
    <scope>NUCLEOTIDE SEQUENCE [LARGE SCALE GENOMIC DNA]</scope>
    <source>
        <strain evidence="5">S238N-H82</strain>
        <tissue evidence="5">Testes</tissue>
    </source>
</reference>
<evidence type="ECO:0008006" key="6">
    <source>
        <dbReference type="Google" id="ProtNLM"/>
    </source>
</evidence>
<feature type="region of interest" description="Disordered" evidence="4">
    <location>
        <begin position="1072"/>
        <end position="1102"/>
    </location>
</feature>
<sequence>MDDMPRTRGSTITASDRGRDSAYESRERTFMTDLSDRDLSSMKRERTFMSTLSGMSTPGGRKRDPELDREKARMYWKLLRDSIKMGIEAVKKADMKTVAIQHGMHPVRKLNHDEFIKHVIYNKNTQEYLSVDTESVHVFHLDGRKKYSVYLDEQVDRLLYCSKVNQYVTWAAGEDEFKLLNSEFEFLSCGQSPYQIKCLMYNDNTNEVVTAGVGHIMCWCFRYCNRYLIQRKVVTEGLTSQDVFTHLALEDTASRQQRCYAVCGTAVAVFNLYQCQMLCYRRDLHARNITSLLFFNPLKNLITASKDGSVKVWDDNWGLRMVFVGHTGAITDLVVYPYGPFIISASQDCTIRVWSLETCDEVDKIDTEEEVAGLGSIIKQDHVFSYCSYHVDLWRTQHIHNLFTTMGSKVKSIKYTEHKGQLPPRAICVCEDSAVRIIAPATGNVLTTVLLDSNRTIVDAVYAEAEETMFVALDHGDLVKAFTTNNPCTIKDVFRPNERGEWYNCLCIYEYVVNPAIQYVTWQKTLKADSEGILALRPKRSIVPSTTYTNRTIVLGGRKDGHIAALDWETGLPYFKTDAHGMRGVISMVANYKENQIISAGRDNVVKVWRIFPFSEEALSPLMSFYCAQPPLYMATLKERLCVGFQEPATATYSVVMYNLVEKNRFDHRPDDDHIDDITALACCPRMKVFASSSLDGTVKIWNEENSLIRIIKLNVAPHSVAFCSQRGDLLVGIGKHLHRIEYNHYMPKTYIFRMVSMQFPEPFLEEPISFNNEHLNQLAPRDVKRLKNAHSSLFRFDHFMDILSVEEEEELHREEREKEQIYAVLQARDNELLKIKSGELTRQKKPKLNKKKVKSEAFKKYLDLFYRKTHDIKVKDPDDFDPDTYFLEPPEPDEDPYMPERGPLGFFPPSTAAVKSVPTTAASLDRDKKMSREPTGIQSLPEGPTEEDVEEVKEEKKEGEEEEEKPPMTYVINPSGFIPNSILVRLLWPAEEMEKQKKAQEEWKPPTLTAEQLAQIEGSRKEHQLPTSADTELSQSAPFNYELAMLVINKFKSRRKRRTLLHQLKAELKTRTDPSKPVDTLPLSSSLKKQNVSVPLSSQVRKEDTLSVLKKKADATTVSLTSPERKLDTSLPLSPLGKKQDTSLPLSSLKPESVEEEFEDEVKSWSDEEEEPTPMLSKLMEKARKPPTPETEARFLISQVKPTPEPSPEPPPPPKPKREIKPRQPIKKLVTRPLTPPKPPTPSPPPPPKVPTPPPPSPPRPPTPLPDFISQFDGTDWYKQFFSDPKSISKPWTMQSYLNNLLRVLKIADWPHKAGILDAITLLHSQENFTNIADIVKVVLDFLGGPPSPNIRDPRERPFVESALKLLNALHIQSKEFVLELMALYLENDSELRLLIHRILGDIGMQDPHRYFYREMDTWTVAGESHAMLKNMAEGWLDTWTGKFKVHLQATIDQLRSGGVQGMTRLPTRPGRKGKGILKKTPDESEPRRRLSVTIDAPPDQSAIEHAQPIEAVNYFCELVREEELARMRKGQEKVPTPQPEGAKNTVLVLPHIPSKGSLLRLGETHTSKCHRHRETGLADVTLPPILPKRNLVEGFTPFLSFPTKKITMNPFPSPADWYYEELQQPILITLKMAPKYFVHELSYLHE</sequence>
<organism>
    <name type="scientific">Branchiostoma floridae</name>
    <name type="common">Florida lancelet</name>
    <name type="synonym">Amphioxus</name>
    <dbReference type="NCBI Taxonomy" id="7739"/>
    <lineage>
        <taxon>Eukaryota</taxon>
        <taxon>Metazoa</taxon>
        <taxon>Chordata</taxon>
        <taxon>Cephalochordata</taxon>
        <taxon>Leptocardii</taxon>
        <taxon>Amphioxiformes</taxon>
        <taxon>Branchiostomatidae</taxon>
        <taxon>Branchiostoma</taxon>
    </lineage>
</organism>
<dbReference type="PROSITE" id="PS50294">
    <property type="entry name" value="WD_REPEATS_REGION"/>
    <property type="match status" value="3"/>
</dbReference>
<dbReference type="eggNOG" id="ENOG502QSKH">
    <property type="taxonomic scope" value="Eukaryota"/>
</dbReference>
<feature type="region of interest" description="Disordered" evidence="4">
    <location>
        <begin position="995"/>
        <end position="1033"/>
    </location>
</feature>
<accession>C3XUG3</accession>
<dbReference type="PRINTS" id="PR00320">
    <property type="entry name" value="GPROTEINBRPT"/>
</dbReference>
<feature type="repeat" description="WD" evidence="3">
    <location>
        <begin position="282"/>
        <end position="314"/>
    </location>
</feature>
<dbReference type="InterPro" id="IPR015943">
    <property type="entry name" value="WD40/YVTN_repeat-like_dom_sf"/>
</dbReference>
<feature type="region of interest" description="Disordered" evidence="4">
    <location>
        <begin position="908"/>
        <end position="973"/>
    </location>
</feature>
<evidence type="ECO:0000256" key="4">
    <source>
        <dbReference type="SAM" id="MobiDB-lite"/>
    </source>
</evidence>
<dbReference type="PANTHER" id="PTHR45532">
    <property type="entry name" value="WD REPEAT-CONTAINING PROTEIN 97"/>
    <property type="match status" value="1"/>
</dbReference>